<feature type="compositionally biased region" description="Polar residues" evidence="1">
    <location>
        <begin position="9"/>
        <end position="19"/>
    </location>
</feature>
<name>A0A4Y2IJM5_ARAVE</name>
<sequence>MIKIIVPSTALTTEAISETSPPLKRSQPPQPPPPDPTDKDNCTLYRAYHRSDLRNLTSPQKKPTASERLSSMLSRNLQTPPPGPSRSM</sequence>
<evidence type="ECO:0000256" key="1">
    <source>
        <dbReference type="SAM" id="MobiDB-lite"/>
    </source>
</evidence>
<feature type="compositionally biased region" description="Polar residues" evidence="1">
    <location>
        <begin position="54"/>
        <end position="78"/>
    </location>
</feature>
<evidence type="ECO:0000313" key="3">
    <source>
        <dbReference type="Proteomes" id="UP000499080"/>
    </source>
</evidence>
<organism evidence="2 3">
    <name type="scientific">Araneus ventricosus</name>
    <name type="common">Orbweaver spider</name>
    <name type="synonym">Epeira ventricosa</name>
    <dbReference type="NCBI Taxonomy" id="182803"/>
    <lineage>
        <taxon>Eukaryota</taxon>
        <taxon>Metazoa</taxon>
        <taxon>Ecdysozoa</taxon>
        <taxon>Arthropoda</taxon>
        <taxon>Chelicerata</taxon>
        <taxon>Arachnida</taxon>
        <taxon>Araneae</taxon>
        <taxon>Araneomorphae</taxon>
        <taxon>Entelegynae</taxon>
        <taxon>Araneoidea</taxon>
        <taxon>Araneidae</taxon>
        <taxon>Araneus</taxon>
    </lineage>
</organism>
<accession>A0A4Y2IJM5</accession>
<feature type="region of interest" description="Disordered" evidence="1">
    <location>
        <begin position="1"/>
        <end position="88"/>
    </location>
</feature>
<proteinExistence type="predicted"/>
<evidence type="ECO:0000313" key="2">
    <source>
        <dbReference type="EMBL" id="GBM77854.1"/>
    </source>
</evidence>
<dbReference type="EMBL" id="BGPR01002715">
    <property type="protein sequence ID" value="GBM77854.1"/>
    <property type="molecule type" value="Genomic_DNA"/>
</dbReference>
<keyword evidence="3" id="KW-1185">Reference proteome</keyword>
<reference evidence="2 3" key="1">
    <citation type="journal article" date="2019" name="Sci. Rep.">
        <title>Orb-weaving spider Araneus ventricosus genome elucidates the spidroin gene catalogue.</title>
        <authorList>
            <person name="Kono N."/>
            <person name="Nakamura H."/>
            <person name="Ohtoshi R."/>
            <person name="Moran D.A.P."/>
            <person name="Shinohara A."/>
            <person name="Yoshida Y."/>
            <person name="Fujiwara M."/>
            <person name="Mori M."/>
            <person name="Tomita M."/>
            <person name="Arakawa K."/>
        </authorList>
    </citation>
    <scope>NUCLEOTIDE SEQUENCE [LARGE SCALE GENOMIC DNA]</scope>
</reference>
<feature type="compositionally biased region" description="Pro residues" evidence="1">
    <location>
        <begin position="79"/>
        <end position="88"/>
    </location>
</feature>
<comment type="caution">
    <text evidence="2">The sequence shown here is derived from an EMBL/GenBank/DDBJ whole genome shotgun (WGS) entry which is preliminary data.</text>
</comment>
<protein>
    <submittedName>
        <fullName evidence="2">Uncharacterized protein</fullName>
    </submittedName>
</protein>
<dbReference type="Proteomes" id="UP000499080">
    <property type="component" value="Unassembled WGS sequence"/>
</dbReference>
<gene>
    <name evidence="2" type="ORF">AVEN_24606_1</name>
</gene>
<dbReference type="AlphaFoldDB" id="A0A4Y2IJM5"/>